<dbReference type="RefSeq" id="WP_132400689.1">
    <property type="nucleotide sequence ID" value="NZ_SMKA01000003.1"/>
</dbReference>
<gene>
    <name evidence="2" type="ORF">E1261_01775</name>
</gene>
<keyword evidence="3" id="KW-1185">Reference proteome</keyword>
<dbReference type="AlphaFoldDB" id="A0A4R4QI13"/>
<organism evidence="2 3">
    <name type="scientific">Kribbella albertanoniae</name>
    <dbReference type="NCBI Taxonomy" id="1266829"/>
    <lineage>
        <taxon>Bacteria</taxon>
        <taxon>Bacillati</taxon>
        <taxon>Actinomycetota</taxon>
        <taxon>Actinomycetes</taxon>
        <taxon>Propionibacteriales</taxon>
        <taxon>Kribbellaceae</taxon>
        <taxon>Kribbella</taxon>
    </lineage>
</organism>
<protein>
    <recommendedName>
        <fullName evidence="4">Secreted protein</fullName>
    </recommendedName>
</protein>
<feature type="signal peptide" evidence="1">
    <location>
        <begin position="1"/>
        <end position="25"/>
    </location>
</feature>
<feature type="chain" id="PRO_5020228869" description="Secreted protein" evidence="1">
    <location>
        <begin position="26"/>
        <end position="130"/>
    </location>
</feature>
<sequence>MKRIAHLAAGIAVVLCAATGTNASATTGGTFETEWPTRSQCEGTWSYDGTTVTVEGTTTDPNNDTEPAVCVFFMTYEAPNTNELYRATVGHFGPYAFLKAKNPKKLTVQACFTEHTQMDECGSFVTVWER</sequence>
<proteinExistence type="predicted"/>
<name>A0A4R4QI13_9ACTN</name>
<comment type="caution">
    <text evidence="2">The sequence shown here is derived from an EMBL/GenBank/DDBJ whole genome shotgun (WGS) entry which is preliminary data.</text>
</comment>
<evidence type="ECO:0000313" key="3">
    <source>
        <dbReference type="Proteomes" id="UP000295075"/>
    </source>
</evidence>
<dbReference type="EMBL" id="SMKA01000003">
    <property type="protein sequence ID" value="TDC35284.1"/>
    <property type="molecule type" value="Genomic_DNA"/>
</dbReference>
<evidence type="ECO:0008006" key="4">
    <source>
        <dbReference type="Google" id="ProtNLM"/>
    </source>
</evidence>
<keyword evidence="1" id="KW-0732">Signal</keyword>
<accession>A0A4R4QI13</accession>
<reference evidence="2 3" key="1">
    <citation type="submission" date="2019-03" db="EMBL/GenBank/DDBJ databases">
        <title>Draft genome sequences of novel Actinobacteria.</title>
        <authorList>
            <person name="Sahin N."/>
            <person name="Ay H."/>
            <person name="Saygin H."/>
        </authorList>
    </citation>
    <scope>NUCLEOTIDE SEQUENCE [LARGE SCALE GENOMIC DNA]</scope>
    <source>
        <strain evidence="2 3">JCM 30547</strain>
    </source>
</reference>
<evidence type="ECO:0000256" key="1">
    <source>
        <dbReference type="SAM" id="SignalP"/>
    </source>
</evidence>
<dbReference type="Proteomes" id="UP000295075">
    <property type="component" value="Unassembled WGS sequence"/>
</dbReference>
<evidence type="ECO:0000313" key="2">
    <source>
        <dbReference type="EMBL" id="TDC35284.1"/>
    </source>
</evidence>